<dbReference type="CDD" id="cd07776">
    <property type="entry name" value="ASKHA_NBD_FGGY_SpXK-like"/>
    <property type="match status" value="1"/>
</dbReference>
<dbReference type="SUPFAM" id="SSF53067">
    <property type="entry name" value="Actin-like ATPase domain"/>
    <property type="match status" value="2"/>
</dbReference>
<dbReference type="InterPro" id="IPR018485">
    <property type="entry name" value="FGGY_C"/>
</dbReference>
<comment type="caution">
    <text evidence="9">The sequence shown here is derived from an EMBL/GenBank/DDBJ whole genome shotgun (WGS) entry which is preliminary data.</text>
</comment>
<evidence type="ECO:0000256" key="2">
    <source>
        <dbReference type="ARBA" id="ARBA00022629"/>
    </source>
</evidence>
<dbReference type="GO" id="GO:0005524">
    <property type="term" value="F:ATP binding"/>
    <property type="evidence" value="ECO:0007669"/>
    <property type="project" value="UniProtKB-UniRule"/>
</dbReference>
<dbReference type="InterPro" id="IPR042024">
    <property type="entry name" value="D-XK_euk"/>
</dbReference>
<dbReference type="Proteomes" id="UP000774326">
    <property type="component" value="Unassembled WGS sequence"/>
</dbReference>
<evidence type="ECO:0000259" key="8">
    <source>
        <dbReference type="Pfam" id="PF02782"/>
    </source>
</evidence>
<keyword evidence="2 6" id="KW-0859">Xylose metabolism</keyword>
<organism evidence="9 10">
    <name type="scientific">Wickerhamomyces pijperi</name>
    <name type="common">Yeast</name>
    <name type="synonym">Pichia pijperi</name>
    <dbReference type="NCBI Taxonomy" id="599730"/>
    <lineage>
        <taxon>Eukaryota</taxon>
        <taxon>Fungi</taxon>
        <taxon>Dikarya</taxon>
        <taxon>Ascomycota</taxon>
        <taxon>Saccharomycotina</taxon>
        <taxon>Saccharomycetes</taxon>
        <taxon>Phaffomycetales</taxon>
        <taxon>Wickerhamomycetaceae</taxon>
        <taxon>Wickerhamomyces</taxon>
    </lineage>
</organism>
<dbReference type="PANTHER" id="PTHR10196:SF57">
    <property type="entry name" value="XYLULOSE KINASE"/>
    <property type="match status" value="1"/>
</dbReference>
<dbReference type="PANTHER" id="PTHR10196">
    <property type="entry name" value="SUGAR KINASE"/>
    <property type="match status" value="1"/>
</dbReference>
<keyword evidence="6" id="KW-0067">ATP-binding</keyword>
<comment type="function">
    <text evidence="6">Highly specific D-xylulose kinase which participates in the catabolism of xylose. Xylose is a major component of hemicelluloses such as xylan. Most fungi utilize D-xylose via three enzymatic reactions, xylose reductase (XR), xylitol dehydrogenase (XDH), and xylulokinase, to form xylulose 5-phosphate, which enters pentose phosphate pathway.</text>
</comment>
<dbReference type="GO" id="GO:0005829">
    <property type="term" value="C:cytosol"/>
    <property type="evidence" value="ECO:0007669"/>
    <property type="project" value="TreeGrafter"/>
</dbReference>
<dbReference type="AlphaFoldDB" id="A0A9P8PNV7"/>
<evidence type="ECO:0000259" key="7">
    <source>
        <dbReference type="Pfam" id="PF00370"/>
    </source>
</evidence>
<feature type="domain" description="Carbohydrate kinase FGGY C-terminal" evidence="8">
    <location>
        <begin position="321"/>
        <end position="546"/>
    </location>
</feature>
<dbReference type="InterPro" id="IPR018484">
    <property type="entry name" value="FGGY_N"/>
</dbReference>
<keyword evidence="10" id="KW-1185">Reference proteome</keyword>
<proteinExistence type="inferred from homology"/>
<dbReference type="GO" id="GO:0042732">
    <property type="term" value="P:D-xylose metabolic process"/>
    <property type="evidence" value="ECO:0007669"/>
    <property type="project" value="UniProtKB-UniRule"/>
</dbReference>
<feature type="domain" description="Carbohydrate kinase FGGY N-terminal" evidence="7">
    <location>
        <begin position="142"/>
        <end position="247"/>
    </location>
</feature>
<evidence type="ECO:0000313" key="9">
    <source>
        <dbReference type="EMBL" id="KAH3674910.1"/>
    </source>
</evidence>
<dbReference type="EC" id="2.7.1.17" evidence="6"/>
<dbReference type="Pfam" id="PF00370">
    <property type="entry name" value="FGGY_N"/>
    <property type="match status" value="1"/>
</dbReference>
<keyword evidence="6" id="KW-0547">Nucleotide-binding</keyword>
<evidence type="ECO:0000256" key="5">
    <source>
        <dbReference type="ARBA" id="ARBA00048885"/>
    </source>
</evidence>
<dbReference type="Gene3D" id="3.30.420.40">
    <property type="match status" value="2"/>
</dbReference>
<keyword evidence="6" id="KW-0119">Carbohydrate metabolism</keyword>
<comment type="similarity">
    <text evidence="1 6">Belongs to the FGGY kinase family.</text>
</comment>
<dbReference type="GO" id="GO:0005997">
    <property type="term" value="P:xylulose metabolic process"/>
    <property type="evidence" value="ECO:0007669"/>
    <property type="project" value="TreeGrafter"/>
</dbReference>
<dbReference type="EMBL" id="JAEUBG010005440">
    <property type="protein sequence ID" value="KAH3674910.1"/>
    <property type="molecule type" value="Genomic_DNA"/>
</dbReference>
<dbReference type="OrthoDB" id="1728974at2759"/>
<sequence length="599" mass="66921">MTASTTSPDEEDSLFLGFDLSTQQLKIIATTIDLQIHSTYTLEFDSELPQYKTTKGVYINDDTGEILSSVALWIEALDCVLTKMQKDGFPFQRVQGISGSCQQHGSVFWSDRSGDLLTQLDPQRRLVDQLIPHAFTLQTSPNWQDHSTGLEIAKFEKYLHGAERLAEITGSRAHYRFTGPQICKMARTQPKMYHDTFKISLVSSFLHSLLAGALYDIDESDACGMNLYDIKERQWNEECLAIACLSHAEDGVLDQARRDKAVRDLKKKLGPVIKVGSSPVSTISQYFIQRYGFPATTQIYPFTGDNLATIMSLPLQKDDLLISLGTSTTVLLVTETYRPSSSYHVFIHPTIPNAYMGMICYCNGALAREKVRDLVNAKYHSSSWDKFNQILSDSEGFDDQLGVYLPLGEIVPNKKQQTIRGKLTGKNQLELVDSWDIDADVSSIVESQALSCRARAAPMLSIRDSTTAAARSSSVYPESGLMFDEKLIPLANLQQRPNKVYYVGGGSRNLAIVSKFGEILGSIKGDFKCENPNACALGGAFKAVWSHQYLLNESKLGFDEFLKLKYDYSQLEQLAIKQGQWEGYERGMVLLNELEKALV</sequence>
<reference evidence="9" key="2">
    <citation type="submission" date="2021-01" db="EMBL/GenBank/DDBJ databases">
        <authorList>
            <person name="Schikora-Tamarit M.A."/>
        </authorList>
    </citation>
    <scope>NUCLEOTIDE SEQUENCE</scope>
    <source>
        <strain evidence="9">CBS2887</strain>
    </source>
</reference>
<keyword evidence="4 6" id="KW-0418">Kinase</keyword>
<evidence type="ECO:0000256" key="1">
    <source>
        <dbReference type="ARBA" id="ARBA00009156"/>
    </source>
</evidence>
<evidence type="ECO:0000256" key="3">
    <source>
        <dbReference type="ARBA" id="ARBA00022679"/>
    </source>
</evidence>
<accession>A0A9P8PNV7</accession>
<keyword evidence="3 6" id="KW-0808">Transferase</keyword>
<evidence type="ECO:0000256" key="4">
    <source>
        <dbReference type="ARBA" id="ARBA00022777"/>
    </source>
</evidence>
<gene>
    <name evidence="9" type="ORF">WICPIJ_009419</name>
</gene>
<reference evidence="9" key="1">
    <citation type="journal article" date="2021" name="Open Biol.">
        <title>Shared evolutionary footprints suggest mitochondrial oxidative damage underlies multiple complex I losses in fungi.</title>
        <authorList>
            <person name="Schikora-Tamarit M.A."/>
            <person name="Marcet-Houben M."/>
            <person name="Nosek J."/>
            <person name="Gabaldon T."/>
        </authorList>
    </citation>
    <scope>NUCLEOTIDE SEQUENCE</scope>
    <source>
        <strain evidence="9">CBS2887</strain>
    </source>
</reference>
<name>A0A9P8PNV7_WICPI</name>
<dbReference type="GO" id="GO:0004856">
    <property type="term" value="F:D-xylulokinase activity"/>
    <property type="evidence" value="ECO:0007669"/>
    <property type="project" value="UniProtKB-UniRule"/>
</dbReference>
<dbReference type="Pfam" id="PF02782">
    <property type="entry name" value="FGGY_C"/>
    <property type="match status" value="1"/>
</dbReference>
<evidence type="ECO:0000256" key="6">
    <source>
        <dbReference type="RuleBase" id="RU367058"/>
    </source>
</evidence>
<protein>
    <recommendedName>
        <fullName evidence="6">Xylulose kinase</fullName>
        <ecNumber evidence="6">2.7.1.17</ecNumber>
    </recommendedName>
</protein>
<dbReference type="InterPro" id="IPR043129">
    <property type="entry name" value="ATPase_NBD"/>
</dbReference>
<evidence type="ECO:0000313" key="10">
    <source>
        <dbReference type="Proteomes" id="UP000774326"/>
    </source>
</evidence>
<comment type="catalytic activity">
    <reaction evidence="5 6">
        <text>D-xylulose + ATP = D-xylulose 5-phosphate + ADP + H(+)</text>
        <dbReference type="Rhea" id="RHEA:10964"/>
        <dbReference type="ChEBI" id="CHEBI:15378"/>
        <dbReference type="ChEBI" id="CHEBI:17140"/>
        <dbReference type="ChEBI" id="CHEBI:30616"/>
        <dbReference type="ChEBI" id="CHEBI:57737"/>
        <dbReference type="ChEBI" id="CHEBI:456216"/>
        <dbReference type="EC" id="2.7.1.17"/>
    </reaction>
</comment>